<dbReference type="STRING" id="467210.HMPREF1866_02560"/>
<keyword evidence="6 9" id="KW-0255">Endonuclease</keyword>
<keyword evidence="11" id="KW-1185">Reference proteome</keyword>
<evidence type="ECO:0000256" key="6">
    <source>
        <dbReference type="ARBA" id="ARBA00022759"/>
    </source>
</evidence>
<keyword evidence="4 9" id="KW-0540">Nuclease</keyword>
<gene>
    <name evidence="9" type="primary">ybeY</name>
    <name evidence="10" type="ORF">HMPREF1866_02560</name>
</gene>
<dbReference type="PANTHER" id="PTHR46986">
    <property type="entry name" value="ENDORIBONUCLEASE YBEY, CHLOROPLASTIC"/>
    <property type="match status" value="1"/>
</dbReference>
<dbReference type="Pfam" id="PF02130">
    <property type="entry name" value="YbeY"/>
    <property type="match status" value="1"/>
</dbReference>
<feature type="binding site" evidence="9">
    <location>
        <position position="157"/>
    </location>
    <ligand>
        <name>Zn(2+)</name>
        <dbReference type="ChEBI" id="CHEBI:29105"/>
        <note>catalytic</note>
    </ligand>
</feature>
<dbReference type="SUPFAM" id="SSF55486">
    <property type="entry name" value="Metalloproteases ('zincins'), catalytic domain"/>
    <property type="match status" value="1"/>
</dbReference>
<dbReference type="Proteomes" id="UP000070394">
    <property type="component" value="Unassembled WGS sequence"/>
</dbReference>
<dbReference type="PATRIC" id="fig|467210.3.peg.2535"/>
<evidence type="ECO:0000256" key="8">
    <source>
        <dbReference type="ARBA" id="ARBA00022833"/>
    </source>
</evidence>
<proteinExistence type="inferred from homology"/>
<comment type="caution">
    <text evidence="10">The sequence shown here is derived from an EMBL/GenBank/DDBJ whole genome shotgun (WGS) entry which is preliminary data.</text>
</comment>
<sequence length="191" mass="22324">MKRKICQRIRKIKKDLGNKPFRLWRGSMTIEISYESEKKLDIPYEEIVNKMVVSALDFENCPYEAEVSVTFVDDEEIRKINSEYRGIDKSTDVLSFPFNEFEIPGNFDNIEESVDAFNPETGELLLGDIILSTDHITEQAIEYGHSETRELAFLVVHSMLHLMGYDHMVDEDRVIMEERQRKILELEGISR</sequence>
<dbReference type="EMBL" id="LSDA01000140">
    <property type="protein sequence ID" value="KXB53488.1"/>
    <property type="molecule type" value="Genomic_DNA"/>
</dbReference>
<protein>
    <recommendedName>
        <fullName evidence="9">Endoribonuclease YbeY</fullName>
        <ecNumber evidence="9">3.1.-.-</ecNumber>
    </recommendedName>
</protein>
<dbReference type="GO" id="GO:0005737">
    <property type="term" value="C:cytoplasm"/>
    <property type="evidence" value="ECO:0007669"/>
    <property type="project" value="UniProtKB-SubCell"/>
</dbReference>
<keyword evidence="3 9" id="KW-0698">rRNA processing</keyword>
<evidence type="ECO:0000256" key="9">
    <source>
        <dbReference type="HAMAP-Rule" id="MF_00009"/>
    </source>
</evidence>
<keyword evidence="2 9" id="KW-0690">Ribosome biogenesis</keyword>
<dbReference type="PANTHER" id="PTHR46986:SF1">
    <property type="entry name" value="ENDORIBONUCLEASE YBEY, CHLOROPLASTIC"/>
    <property type="match status" value="1"/>
</dbReference>
<dbReference type="NCBIfam" id="TIGR00043">
    <property type="entry name" value="rRNA maturation RNase YbeY"/>
    <property type="match status" value="1"/>
</dbReference>
<comment type="subcellular location">
    <subcellularLocation>
        <location evidence="9">Cytoplasm</location>
    </subcellularLocation>
</comment>
<evidence type="ECO:0000256" key="1">
    <source>
        <dbReference type="ARBA" id="ARBA00010875"/>
    </source>
</evidence>
<evidence type="ECO:0000256" key="2">
    <source>
        <dbReference type="ARBA" id="ARBA00022517"/>
    </source>
</evidence>
<keyword evidence="8 9" id="KW-0862">Zinc</keyword>
<dbReference type="InterPro" id="IPR023091">
    <property type="entry name" value="MetalPrtase_cat_dom_sf_prd"/>
</dbReference>
<reference evidence="11" key="1">
    <citation type="submission" date="2016-01" db="EMBL/GenBank/DDBJ databases">
        <authorList>
            <person name="Mitreva M."/>
            <person name="Pepin K.H."/>
            <person name="Mihindukulasuriya K.A."/>
            <person name="Fulton R."/>
            <person name="Fronick C."/>
            <person name="O'Laughlin M."/>
            <person name="Miner T."/>
            <person name="Herter B."/>
            <person name="Rosa B.A."/>
            <person name="Cordes M."/>
            <person name="Tomlinson C."/>
            <person name="Wollam A."/>
            <person name="Palsikar V.B."/>
            <person name="Mardis E.R."/>
            <person name="Wilson R.K."/>
        </authorList>
    </citation>
    <scope>NUCLEOTIDE SEQUENCE [LARGE SCALE GENOMIC DNA]</scope>
    <source>
        <strain evidence="11">DNF00896</strain>
    </source>
</reference>
<comment type="cofactor">
    <cofactor evidence="9">
        <name>Zn(2+)</name>
        <dbReference type="ChEBI" id="CHEBI:29105"/>
    </cofactor>
    <text evidence="9">Binds 1 zinc ion.</text>
</comment>
<evidence type="ECO:0000313" key="11">
    <source>
        <dbReference type="Proteomes" id="UP000070394"/>
    </source>
</evidence>
<keyword evidence="5 9" id="KW-0479">Metal-binding</keyword>
<organism evidence="10 11">
    <name type="scientific">Lachnoanaerobaculum saburreum</name>
    <dbReference type="NCBI Taxonomy" id="467210"/>
    <lineage>
        <taxon>Bacteria</taxon>
        <taxon>Bacillati</taxon>
        <taxon>Bacillota</taxon>
        <taxon>Clostridia</taxon>
        <taxon>Lachnospirales</taxon>
        <taxon>Lachnospiraceae</taxon>
        <taxon>Lachnoanaerobaculum</taxon>
    </lineage>
</organism>
<dbReference type="Gene3D" id="3.40.390.30">
    <property type="entry name" value="Metalloproteases ('zincins'), catalytic domain"/>
    <property type="match status" value="1"/>
</dbReference>
<dbReference type="InterPro" id="IPR002036">
    <property type="entry name" value="YbeY"/>
</dbReference>
<dbReference type="AlphaFoldDB" id="A0A133ZDG9"/>
<evidence type="ECO:0000256" key="7">
    <source>
        <dbReference type="ARBA" id="ARBA00022801"/>
    </source>
</evidence>
<dbReference type="GO" id="GO:0008270">
    <property type="term" value="F:zinc ion binding"/>
    <property type="evidence" value="ECO:0007669"/>
    <property type="project" value="UniProtKB-UniRule"/>
</dbReference>
<accession>A0A133ZDG9</accession>
<dbReference type="GO" id="GO:0004521">
    <property type="term" value="F:RNA endonuclease activity"/>
    <property type="evidence" value="ECO:0007669"/>
    <property type="project" value="UniProtKB-UniRule"/>
</dbReference>
<feature type="binding site" evidence="9">
    <location>
        <position position="161"/>
    </location>
    <ligand>
        <name>Zn(2+)</name>
        <dbReference type="ChEBI" id="CHEBI:29105"/>
        <note>catalytic</note>
    </ligand>
</feature>
<dbReference type="InterPro" id="IPR020549">
    <property type="entry name" value="YbeY_CS"/>
</dbReference>
<evidence type="ECO:0000313" key="10">
    <source>
        <dbReference type="EMBL" id="KXB53488.1"/>
    </source>
</evidence>
<dbReference type="PROSITE" id="PS01306">
    <property type="entry name" value="UPF0054"/>
    <property type="match status" value="1"/>
</dbReference>
<name>A0A133ZDG9_9FIRM</name>
<evidence type="ECO:0000256" key="3">
    <source>
        <dbReference type="ARBA" id="ARBA00022552"/>
    </source>
</evidence>
<keyword evidence="9" id="KW-0963">Cytoplasm</keyword>
<dbReference type="GO" id="GO:0006364">
    <property type="term" value="P:rRNA processing"/>
    <property type="evidence" value="ECO:0007669"/>
    <property type="project" value="UniProtKB-UniRule"/>
</dbReference>
<feature type="binding site" evidence="9">
    <location>
        <position position="167"/>
    </location>
    <ligand>
        <name>Zn(2+)</name>
        <dbReference type="ChEBI" id="CHEBI:29105"/>
        <note>catalytic</note>
    </ligand>
</feature>
<comment type="function">
    <text evidence="9">Single strand-specific metallo-endoribonuclease involved in late-stage 70S ribosome quality control and in maturation of the 3' terminus of the 16S rRNA.</text>
</comment>
<dbReference type="EC" id="3.1.-.-" evidence="9"/>
<evidence type="ECO:0000256" key="4">
    <source>
        <dbReference type="ARBA" id="ARBA00022722"/>
    </source>
</evidence>
<keyword evidence="7 9" id="KW-0378">Hydrolase</keyword>
<comment type="similarity">
    <text evidence="1 9">Belongs to the endoribonuclease YbeY family.</text>
</comment>
<evidence type="ECO:0000256" key="5">
    <source>
        <dbReference type="ARBA" id="ARBA00022723"/>
    </source>
</evidence>
<dbReference type="GO" id="GO:0004222">
    <property type="term" value="F:metalloendopeptidase activity"/>
    <property type="evidence" value="ECO:0007669"/>
    <property type="project" value="InterPro"/>
</dbReference>
<dbReference type="HAMAP" id="MF_00009">
    <property type="entry name" value="Endoribonucl_YbeY"/>
    <property type="match status" value="1"/>
</dbReference>